<feature type="region of interest" description="Disordered" evidence="1">
    <location>
        <begin position="178"/>
        <end position="202"/>
    </location>
</feature>
<accession>A0A1C7LLJ4</accession>
<gene>
    <name evidence="2" type="ORF">A0H81_14406</name>
</gene>
<name>A0A1C7LLJ4_GRIFR</name>
<keyword evidence="3" id="KW-1185">Reference proteome</keyword>
<sequence length="202" mass="22687">MPERSAIALEITPALFVAGGPVEGEVVLDFPLVQEEEIEEIVVKLRGSIRIYAEVNESHPTESADVIHENLSLWTRRPCLSATGYAYTTVREERFSALHDPVPPDPRGAELRHELHSGWRGEWGRKKQEMRVRKGIWGDYSTVKAELWIPHMDALPLFVPIPFTIKVTSITAPMKLKDTHPEKPIFPTVPQSAELSSSFGAQ</sequence>
<evidence type="ECO:0000256" key="1">
    <source>
        <dbReference type="SAM" id="MobiDB-lite"/>
    </source>
</evidence>
<protein>
    <recommendedName>
        <fullName evidence="4">Arrestin-like N-terminal domain-containing protein</fullName>
    </recommendedName>
</protein>
<dbReference type="EMBL" id="LUGG01000043">
    <property type="protein sequence ID" value="OBZ65612.1"/>
    <property type="molecule type" value="Genomic_DNA"/>
</dbReference>
<dbReference type="OrthoDB" id="2742096at2759"/>
<dbReference type="AlphaFoldDB" id="A0A1C7LLJ4"/>
<evidence type="ECO:0008006" key="4">
    <source>
        <dbReference type="Google" id="ProtNLM"/>
    </source>
</evidence>
<comment type="caution">
    <text evidence="2">The sequence shown here is derived from an EMBL/GenBank/DDBJ whole genome shotgun (WGS) entry which is preliminary data.</text>
</comment>
<organism evidence="2 3">
    <name type="scientific">Grifola frondosa</name>
    <name type="common">Maitake</name>
    <name type="synonym">Polyporus frondosus</name>
    <dbReference type="NCBI Taxonomy" id="5627"/>
    <lineage>
        <taxon>Eukaryota</taxon>
        <taxon>Fungi</taxon>
        <taxon>Dikarya</taxon>
        <taxon>Basidiomycota</taxon>
        <taxon>Agaricomycotina</taxon>
        <taxon>Agaricomycetes</taxon>
        <taxon>Polyporales</taxon>
        <taxon>Grifolaceae</taxon>
        <taxon>Grifola</taxon>
    </lineage>
</organism>
<feature type="compositionally biased region" description="Polar residues" evidence="1">
    <location>
        <begin position="189"/>
        <end position="202"/>
    </location>
</feature>
<evidence type="ECO:0000313" key="2">
    <source>
        <dbReference type="EMBL" id="OBZ65612.1"/>
    </source>
</evidence>
<proteinExistence type="predicted"/>
<reference evidence="2 3" key="1">
    <citation type="submission" date="2016-03" db="EMBL/GenBank/DDBJ databases">
        <title>Whole genome sequencing of Grifola frondosa 9006-11.</title>
        <authorList>
            <person name="Min B."/>
            <person name="Park H."/>
            <person name="Kim J.-G."/>
            <person name="Cho H."/>
            <person name="Oh Y.-L."/>
            <person name="Kong W.-S."/>
            <person name="Choi I.-G."/>
        </authorList>
    </citation>
    <scope>NUCLEOTIDE SEQUENCE [LARGE SCALE GENOMIC DNA]</scope>
    <source>
        <strain evidence="2 3">9006-11</strain>
    </source>
</reference>
<evidence type="ECO:0000313" key="3">
    <source>
        <dbReference type="Proteomes" id="UP000092993"/>
    </source>
</evidence>
<dbReference type="Proteomes" id="UP000092993">
    <property type="component" value="Unassembled WGS sequence"/>
</dbReference>